<dbReference type="Proteomes" id="UP001497516">
    <property type="component" value="Chromosome 4"/>
</dbReference>
<protein>
    <submittedName>
        <fullName evidence="2">Uncharacterized protein</fullName>
    </submittedName>
</protein>
<gene>
    <name evidence="2" type="ORF">LTRI10_LOCUS22441</name>
</gene>
<dbReference type="EMBL" id="OZ034817">
    <property type="protein sequence ID" value="CAL1381035.1"/>
    <property type="molecule type" value="Genomic_DNA"/>
</dbReference>
<dbReference type="AlphaFoldDB" id="A0AAV2E695"/>
<organism evidence="2 3">
    <name type="scientific">Linum trigynum</name>
    <dbReference type="NCBI Taxonomy" id="586398"/>
    <lineage>
        <taxon>Eukaryota</taxon>
        <taxon>Viridiplantae</taxon>
        <taxon>Streptophyta</taxon>
        <taxon>Embryophyta</taxon>
        <taxon>Tracheophyta</taxon>
        <taxon>Spermatophyta</taxon>
        <taxon>Magnoliopsida</taxon>
        <taxon>eudicotyledons</taxon>
        <taxon>Gunneridae</taxon>
        <taxon>Pentapetalae</taxon>
        <taxon>rosids</taxon>
        <taxon>fabids</taxon>
        <taxon>Malpighiales</taxon>
        <taxon>Linaceae</taxon>
        <taxon>Linum</taxon>
    </lineage>
</organism>
<name>A0AAV2E695_9ROSI</name>
<sequence>MPSLEPLFQAQYPRASTAAIYGAFNIPIATPCRSIKRASEDHSGVKEEIRNIEEEFSQPKLKTNGRRSSKGEEIRRATNPPPKPPEKKSINKQWSKSTTDKGDFGIKGWKEREAKINGNPPAISLWLRATRGIYCHRAPEAGGRILPGND</sequence>
<reference evidence="2 3" key="1">
    <citation type="submission" date="2024-04" db="EMBL/GenBank/DDBJ databases">
        <authorList>
            <person name="Fracassetti M."/>
        </authorList>
    </citation>
    <scope>NUCLEOTIDE SEQUENCE [LARGE SCALE GENOMIC DNA]</scope>
</reference>
<evidence type="ECO:0000313" key="2">
    <source>
        <dbReference type="EMBL" id="CAL1381035.1"/>
    </source>
</evidence>
<proteinExistence type="predicted"/>
<evidence type="ECO:0000313" key="3">
    <source>
        <dbReference type="Proteomes" id="UP001497516"/>
    </source>
</evidence>
<evidence type="ECO:0000256" key="1">
    <source>
        <dbReference type="SAM" id="MobiDB-lite"/>
    </source>
</evidence>
<accession>A0AAV2E695</accession>
<feature type="compositionally biased region" description="Basic and acidic residues" evidence="1">
    <location>
        <begin position="37"/>
        <end position="53"/>
    </location>
</feature>
<feature type="region of interest" description="Disordered" evidence="1">
    <location>
        <begin position="37"/>
        <end position="106"/>
    </location>
</feature>
<keyword evidence="3" id="KW-1185">Reference proteome</keyword>